<dbReference type="InterPro" id="IPR038765">
    <property type="entry name" value="Papain-like_cys_pep_sf"/>
</dbReference>
<dbReference type="Gene3D" id="3.10.620.30">
    <property type="match status" value="1"/>
</dbReference>
<keyword evidence="3" id="KW-1185">Reference proteome</keyword>
<protein>
    <submittedName>
        <fullName evidence="2">Transglutaminase family protein</fullName>
    </submittedName>
</protein>
<proteinExistence type="predicted"/>
<dbReference type="RefSeq" id="WP_123133625.1">
    <property type="nucleotide sequence ID" value="NZ_RJJE01000017.1"/>
</dbReference>
<comment type="caution">
    <text evidence="2">The sequence shown here is derived from an EMBL/GenBank/DDBJ whole genome shotgun (WGS) entry which is preliminary data.</text>
</comment>
<evidence type="ECO:0000259" key="1">
    <source>
        <dbReference type="SMART" id="SM00460"/>
    </source>
</evidence>
<dbReference type="SMART" id="SM00460">
    <property type="entry name" value="TGc"/>
    <property type="match status" value="1"/>
</dbReference>
<accession>A0A3M9MNQ2</accession>
<dbReference type="InterPro" id="IPR013589">
    <property type="entry name" value="Bac_transglu_N"/>
</dbReference>
<dbReference type="PANTHER" id="PTHR33490">
    <property type="entry name" value="BLR5614 PROTEIN-RELATED"/>
    <property type="match status" value="1"/>
</dbReference>
<dbReference type="OrthoDB" id="9804872at2"/>
<evidence type="ECO:0000313" key="2">
    <source>
        <dbReference type="EMBL" id="RNI27156.1"/>
    </source>
</evidence>
<reference evidence="2 3" key="1">
    <citation type="submission" date="2018-11" db="EMBL/GenBank/DDBJ databases">
        <title>Rufibacter latericius sp. nov., isolated from water in Baiyang Lake.</title>
        <authorList>
            <person name="Yang Y."/>
        </authorList>
    </citation>
    <scope>NUCLEOTIDE SEQUENCE [LARGE SCALE GENOMIC DNA]</scope>
    <source>
        <strain evidence="2 3">MCC P1</strain>
    </source>
</reference>
<evidence type="ECO:0000313" key="3">
    <source>
        <dbReference type="Proteomes" id="UP000271010"/>
    </source>
</evidence>
<dbReference type="EMBL" id="RJJE01000017">
    <property type="protein sequence ID" value="RNI27156.1"/>
    <property type="molecule type" value="Genomic_DNA"/>
</dbReference>
<dbReference type="Pfam" id="PF08379">
    <property type="entry name" value="Bact_transglu_N"/>
    <property type="match status" value="1"/>
</dbReference>
<dbReference type="PANTHER" id="PTHR33490:SF1">
    <property type="entry name" value="SLL1233 PROTEIN"/>
    <property type="match status" value="1"/>
</dbReference>
<gene>
    <name evidence="2" type="ORF">EFA69_13380</name>
</gene>
<dbReference type="SUPFAM" id="SSF54001">
    <property type="entry name" value="Cysteine proteinases"/>
    <property type="match status" value="1"/>
</dbReference>
<sequence>MKTEYEVKYYTHNTYEDPVKEAFFSFQITPCQDDTQRVLSVEFQHTLPAQEFHHQNPFGFDVTSLYTAQPFREFRFEMTALVEKTRPFLPTGTPLTVAEEQRALCAYDFFIDHHLYLGTGHYTHIEDGLRRRLLFREEKQPVYDYLVQLNRFIHQMLEFDPEPTHVHTTVSEVIQLGRGVCQDYTHLFIGIARLNKIPCRYASGYLNQGLNLTGTAVMHAWAEAFVPGLGWQGFDPTNNLLADLNFIKAAHGADYGDCSPLRGVLKTTGGHKTAYGVTIHPTPMVGAAQQ</sequence>
<dbReference type="Proteomes" id="UP000271010">
    <property type="component" value="Unassembled WGS sequence"/>
</dbReference>
<name>A0A3M9MNQ2_9BACT</name>
<feature type="domain" description="Transglutaminase-like" evidence="1">
    <location>
        <begin position="173"/>
        <end position="238"/>
    </location>
</feature>
<organism evidence="2 3">
    <name type="scientific">Rufibacter immobilis</name>
    <dbReference type="NCBI Taxonomy" id="1348778"/>
    <lineage>
        <taxon>Bacteria</taxon>
        <taxon>Pseudomonadati</taxon>
        <taxon>Bacteroidota</taxon>
        <taxon>Cytophagia</taxon>
        <taxon>Cytophagales</taxon>
        <taxon>Hymenobacteraceae</taxon>
        <taxon>Rufibacter</taxon>
    </lineage>
</organism>
<dbReference type="InterPro" id="IPR002931">
    <property type="entry name" value="Transglutaminase-like"/>
</dbReference>
<dbReference type="Pfam" id="PF01841">
    <property type="entry name" value="Transglut_core"/>
    <property type="match status" value="1"/>
</dbReference>
<dbReference type="AlphaFoldDB" id="A0A3M9MNQ2"/>